<name>A0A2Z7B5R6_9LAMI</name>
<organism evidence="1 2">
    <name type="scientific">Dorcoceras hygrometricum</name>
    <dbReference type="NCBI Taxonomy" id="472368"/>
    <lineage>
        <taxon>Eukaryota</taxon>
        <taxon>Viridiplantae</taxon>
        <taxon>Streptophyta</taxon>
        <taxon>Embryophyta</taxon>
        <taxon>Tracheophyta</taxon>
        <taxon>Spermatophyta</taxon>
        <taxon>Magnoliopsida</taxon>
        <taxon>eudicotyledons</taxon>
        <taxon>Gunneridae</taxon>
        <taxon>Pentapetalae</taxon>
        <taxon>asterids</taxon>
        <taxon>lamiids</taxon>
        <taxon>Lamiales</taxon>
        <taxon>Gesneriaceae</taxon>
        <taxon>Didymocarpoideae</taxon>
        <taxon>Trichosporeae</taxon>
        <taxon>Loxocarpinae</taxon>
        <taxon>Dorcoceras</taxon>
    </lineage>
</organism>
<dbReference type="AlphaFoldDB" id="A0A2Z7B5R6"/>
<reference evidence="1 2" key="1">
    <citation type="journal article" date="2015" name="Proc. Natl. Acad. Sci. U.S.A.">
        <title>The resurrection genome of Boea hygrometrica: A blueprint for survival of dehydration.</title>
        <authorList>
            <person name="Xiao L."/>
            <person name="Yang G."/>
            <person name="Zhang L."/>
            <person name="Yang X."/>
            <person name="Zhao S."/>
            <person name="Ji Z."/>
            <person name="Zhou Q."/>
            <person name="Hu M."/>
            <person name="Wang Y."/>
            <person name="Chen M."/>
            <person name="Xu Y."/>
            <person name="Jin H."/>
            <person name="Xiao X."/>
            <person name="Hu G."/>
            <person name="Bao F."/>
            <person name="Hu Y."/>
            <person name="Wan P."/>
            <person name="Li L."/>
            <person name="Deng X."/>
            <person name="Kuang T."/>
            <person name="Xiang C."/>
            <person name="Zhu J.K."/>
            <person name="Oliver M.J."/>
            <person name="He Y."/>
        </authorList>
    </citation>
    <scope>NUCLEOTIDE SEQUENCE [LARGE SCALE GENOMIC DNA]</scope>
    <source>
        <strain evidence="2">cv. XS01</strain>
    </source>
</reference>
<sequence>MLLFRVNFDRDLLSLSVAYIAARFELNGVVRDLASREGSGSVSVLLEMVTRVGQRVALTSGFGYCVVEIWYLALFVEKRSGLACDVVLCYAHVLALRSVSLERRRFAP</sequence>
<dbReference type="EMBL" id="KV010828">
    <property type="protein sequence ID" value="KZV26872.1"/>
    <property type="molecule type" value="Genomic_DNA"/>
</dbReference>
<gene>
    <name evidence="1" type="ORF">F511_22433</name>
</gene>
<accession>A0A2Z7B5R6</accession>
<dbReference type="Proteomes" id="UP000250235">
    <property type="component" value="Unassembled WGS sequence"/>
</dbReference>
<protein>
    <submittedName>
        <fullName evidence="1">Uncharacterized protein</fullName>
    </submittedName>
</protein>
<proteinExistence type="predicted"/>
<evidence type="ECO:0000313" key="1">
    <source>
        <dbReference type="EMBL" id="KZV26872.1"/>
    </source>
</evidence>
<evidence type="ECO:0000313" key="2">
    <source>
        <dbReference type="Proteomes" id="UP000250235"/>
    </source>
</evidence>
<keyword evidence="2" id="KW-1185">Reference proteome</keyword>